<dbReference type="GO" id="GO:0030552">
    <property type="term" value="F:cAMP binding"/>
    <property type="evidence" value="ECO:0007669"/>
    <property type="project" value="UniProtKB-KW"/>
</dbReference>
<feature type="transmembrane region" description="Helical" evidence="20">
    <location>
        <begin position="161"/>
        <end position="183"/>
    </location>
</feature>
<dbReference type="InterPro" id="IPR027359">
    <property type="entry name" value="Volt_channel_dom_sf"/>
</dbReference>
<evidence type="ECO:0000256" key="19">
    <source>
        <dbReference type="ARBA" id="ARBA00060926"/>
    </source>
</evidence>
<name>A0A9X9Z0Z0_9BRAD</name>
<feature type="transmembrane region" description="Helical" evidence="20">
    <location>
        <begin position="195"/>
        <end position="212"/>
    </location>
</feature>
<dbReference type="Gene3D" id="1.20.120.350">
    <property type="entry name" value="Voltage-gated potassium channels. Chain C"/>
    <property type="match status" value="1"/>
</dbReference>
<evidence type="ECO:0000256" key="2">
    <source>
        <dbReference type="ARBA" id="ARBA00011881"/>
    </source>
</evidence>
<dbReference type="PANTHER" id="PTHR11537">
    <property type="entry name" value="VOLTAGE-GATED POTASSIUM CHANNEL"/>
    <property type="match status" value="1"/>
</dbReference>
<comment type="subcellular location">
    <subcellularLocation>
        <location evidence="1">Cell membrane</location>
        <topology evidence="1">Multi-pass membrane protein</topology>
    </subcellularLocation>
</comment>
<feature type="transmembrane region" description="Helical" evidence="20">
    <location>
        <begin position="66"/>
        <end position="84"/>
    </location>
</feature>
<keyword evidence="3" id="KW-0813">Transport</keyword>
<dbReference type="PROSITE" id="PS00888">
    <property type="entry name" value="CNMP_BINDING_1"/>
    <property type="match status" value="1"/>
</dbReference>
<dbReference type="Gene3D" id="1.10.287.70">
    <property type="match status" value="1"/>
</dbReference>
<keyword evidence="5" id="KW-0633">Potassium transport</keyword>
<evidence type="ECO:0000256" key="15">
    <source>
        <dbReference type="ARBA" id="ARBA00023149"/>
    </source>
</evidence>
<evidence type="ECO:0000256" key="14">
    <source>
        <dbReference type="ARBA" id="ARBA00023136"/>
    </source>
</evidence>
<comment type="similarity">
    <text evidence="19">Belongs to the potassium channel family.</text>
</comment>
<keyword evidence="12 20" id="KW-1133">Transmembrane helix</keyword>
<evidence type="ECO:0000256" key="9">
    <source>
        <dbReference type="ARBA" id="ARBA00022826"/>
    </source>
</evidence>
<evidence type="ECO:0000259" key="21">
    <source>
        <dbReference type="PROSITE" id="PS50042"/>
    </source>
</evidence>
<evidence type="ECO:0000256" key="13">
    <source>
        <dbReference type="ARBA" id="ARBA00023065"/>
    </source>
</evidence>
<evidence type="ECO:0000256" key="4">
    <source>
        <dbReference type="ARBA" id="ARBA00022475"/>
    </source>
</evidence>
<gene>
    <name evidence="22" type="ORF">G6321_00017585</name>
</gene>
<dbReference type="PROSITE" id="PS50042">
    <property type="entry name" value="CNMP_BINDING_3"/>
    <property type="match status" value="1"/>
</dbReference>
<dbReference type="InterPro" id="IPR005821">
    <property type="entry name" value="Ion_trans_dom"/>
</dbReference>
<dbReference type="SUPFAM" id="SSF81324">
    <property type="entry name" value="Voltage-gated potassium channels"/>
    <property type="match status" value="1"/>
</dbReference>
<keyword evidence="7 20" id="KW-0812">Transmembrane</keyword>
<sequence length="404" mass="43905">MRLVPRGRGSADPNLRDRLYELLEHDPLAYSIGSRFIQVIISVIVLDVVAMILASVPELDARFDTLFSAVAVLAVIVFALEYLARLWTVAGHTQRNGSALSDRLSYAFSALGIIDLMAFLPAAIVLATGRHATLAGLGVKLIRYSPAMRSLLAAIHAERRALIGCIVILIGVVLTFASLLYAIERDVQPSKLGTIPDAMWWAIVTLGTVGYGDVVPVTPLGKFISVFAIISGFAMIALPVAIISTAFAEEVRRRDFVVTWGMLARVPLFSHLSAAEIADIMRLLRARTIEQGEILVRRGDTASSMYFITAGEVEIALPSQQVRLTDGTFFGEIALLHKTKRSGTVTATRKTRLLVLDAQDFHALIERMPTLAAHVHQTAKARLEETGDLAAAELAQAERDDTAP</sequence>
<dbReference type="InterPro" id="IPR018488">
    <property type="entry name" value="cNMP-bd_CS"/>
</dbReference>
<dbReference type="Proteomes" id="UP000564836">
    <property type="component" value="Chromosome"/>
</dbReference>
<evidence type="ECO:0000256" key="16">
    <source>
        <dbReference type="ARBA" id="ARBA00023286"/>
    </source>
</evidence>
<dbReference type="Pfam" id="PF00027">
    <property type="entry name" value="cNMP_binding"/>
    <property type="match status" value="1"/>
</dbReference>
<evidence type="ECO:0000256" key="12">
    <source>
        <dbReference type="ARBA" id="ARBA00022989"/>
    </source>
</evidence>
<evidence type="ECO:0000256" key="10">
    <source>
        <dbReference type="ARBA" id="ARBA00022882"/>
    </source>
</evidence>
<dbReference type="Pfam" id="PF00520">
    <property type="entry name" value="Ion_trans"/>
    <property type="match status" value="1"/>
</dbReference>
<dbReference type="InterPro" id="IPR018490">
    <property type="entry name" value="cNMP-bd_dom_sf"/>
</dbReference>
<dbReference type="CDD" id="cd00038">
    <property type="entry name" value="CAP_ED"/>
    <property type="match status" value="1"/>
</dbReference>
<dbReference type="AlphaFoldDB" id="A0A9X9Z0Z0"/>
<evidence type="ECO:0000256" key="3">
    <source>
        <dbReference type="ARBA" id="ARBA00022448"/>
    </source>
</evidence>
<feature type="transmembrane region" description="Helical" evidence="20">
    <location>
        <begin position="104"/>
        <end position="127"/>
    </location>
</feature>
<evidence type="ECO:0000256" key="5">
    <source>
        <dbReference type="ARBA" id="ARBA00022538"/>
    </source>
</evidence>
<comment type="subunit">
    <text evidence="2">Homotetramer.</text>
</comment>
<protein>
    <submittedName>
        <fullName evidence="22">Cyclic nucleotide-gated ion channel/potassium channel family protein</fullName>
    </submittedName>
</protein>
<dbReference type="PRINTS" id="PR00169">
    <property type="entry name" value="KCHANNEL"/>
</dbReference>
<evidence type="ECO:0000313" key="22">
    <source>
        <dbReference type="EMBL" id="UGX96845.1"/>
    </source>
</evidence>
<keyword evidence="10" id="KW-0851">Voltage-gated channel</keyword>
<keyword evidence="8" id="KW-0547">Nucleotide-binding</keyword>
<evidence type="ECO:0000256" key="6">
    <source>
        <dbReference type="ARBA" id="ARBA00022566"/>
    </source>
</evidence>
<dbReference type="InterPro" id="IPR000595">
    <property type="entry name" value="cNMP-bd_dom"/>
</dbReference>
<feature type="transmembrane region" description="Helical" evidence="20">
    <location>
        <begin position="224"/>
        <end position="248"/>
    </location>
</feature>
<keyword evidence="11" id="KW-0630">Potassium</keyword>
<keyword evidence="4" id="KW-1003">Cell membrane</keyword>
<comment type="function">
    <text evidence="18">Cyclic nucleotide-regulated potassium channel activated by cAMP.</text>
</comment>
<accession>A0A9X9Z0Z0</accession>
<evidence type="ECO:0000256" key="11">
    <source>
        <dbReference type="ARBA" id="ARBA00022958"/>
    </source>
</evidence>
<keyword evidence="9" id="KW-0631">Potassium channel</keyword>
<dbReference type="InterPro" id="IPR028325">
    <property type="entry name" value="VG_K_chnl"/>
</dbReference>
<dbReference type="Gene3D" id="2.60.120.10">
    <property type="entry name" value="Jelly Rolls"/>
    <property type="match status" value="1"/>
</dbReference>
<dbReference type="InterPro" id="IPR014710">
    <property type="entry name" value="RmlC-like_jellyroll"/>
</dbReference>
<dbReference type="GO" id="GO:0001508">
    <property type="term" value="P:action potential"/>
    <property type="evidence" value="ECO:0007669"/>
    <property type="project" value="TreeGrafter"/>
</dbReference>
<reference evidence="22 23" key="1">
    <citation type="journal article" date="2017" name="Syst. Appl. Microbiol.">
        <title>Soybeans inoculated with root zone soils of Canadian native legumes harbour diverse and novel Bradyrhizobium spp. that possess agricultural potential.</title>
        <authorList>
            <person name="Bromfield E.S.P."/>
            <person name="Cloutier S."/>
            <person name="Tambong J.T."/>
            <person name="Tran Thi T.V."/>
        </authorList>
    </citation>
    <scope>NUCLEOTIDE SEQUENCE [LARGE SCALE GENOMIC DNA]</scope>
    <source>
        <strain evidence="22 23">323S2</strain>
    </source>
</reference>
<dbReference type="RefSeq" id="WP_234678549.1">
    <property type="nucleotide sequence ID" value="NZ_CP088280.1"/>
</dbReference>
<keyword evidence="14 20" id="KW-0472">Membrane</keyword>
<keyword evidence="17" id="KW-0407">Ion channel</keyword>
<dbReference type="EMBL" id="CP088280">
    <property type="protein sequence ID" value="UGX96845.1"/>
    <property type="molecule type" value="Genomic_DNA"/>
</dbReference>
<feature type="transmembrane region" description="Helical" evidence="20">
    <location>
        <begin position="36"/>
        <end position="54"/>
    </location>
</feature>
<evidence type="ECO:0000313" key="23">
    <source>
        <dbReference type="Proteomes" id="UP000564836"/>
    </source>
</evidence>
<keyword evidence="6" id="KW-0116">cAMP-binding</keyword>
<dbReference type="GO" id="GO:0005249">
    <property type="term" value="F:voltage-gated potassium channel activity"/>
    <property type="evidence" value="ECO:0007669"/>
    <property type="project" value="InterPro"/>
</dbReference>
<organism evidence="22 23">
    <name type="scientific">Bradyrhizobium barranii subsp. barranii</name>
    <dbReference type="NCBI Taxonomy" id="2823807"/>
    <lineage>
        <taxon>Bacteria</taxon>
        <taxon>Pseudomonadati</taxon>
        <taxon>Pseudomonadota</taxon>
        <taxon>Alphaproteobacteria</taxon>
        <taxon>Hyphomicrobiales</taxon>
        <taxon>Nitrobacteraceae</taxon>
        <taxon>Bradyrhizobium</taxon>
        <taxon>Bradyrhizobium barranii</taxon>
    </lineage>
</organism>
<evidence type="ECO:0000256" key="8">
    <source>
        <dbReference type="ARBA" id="ARBA00022741"/>
    </source>
</evidence>
<dbReference type="SMART" id="SM00100">
    <property type="entry name" value="cNMP"/>
    <property type="match status" value="1"/>
</dbReference>
<evidence type="ECO:0000256" key="7">
    <source>
        <dbReference type="ARBA" id="ARBA00022692"/>
    </source>
</evidence>
<dbReference type="PANTHER" id="PTHR11537:SF254">
    <property type="entry name" value="POTASSIUM VOLTAGE-GATED CHANNEL PROTEIN SHAB"/>
    <property type="match status" value="1"/>
</dbReference>
<evidence type="ECO:0000256" key="17">
    <source>
        <dbReference type="ARBA" id="ARBA00023303"/>
    </source>
</evidence>
<evidence type="ECO:0000256" key="20">
    <source>
        <dbReference type="SAM" id="Phobius"/>
    </source>
</evidence>
<dbReference type="FunFam" id="1.10.287.70:FF:000181">
    <property type="entry name" value="Cyclic nucleotide-gated potassium channel mll3241"/>
    <property type="match status" value="1"/>
</dbReference>
<keyword evidence="16" id="KW-1071">Ligand-gated ion channel</keyword>
<reference evidence="22 23" key="2">
    <citation type="journal article" date="2022" name="Int. J. Syst. Evol. Microbiol.">
        <title>Strains of Bradyrhizobium barranii sp. nov. associated with legumes native to Canada are symbionts of soybeans and belong to different subspecies (subsp. barranii subsp. nov. and subsp. apii subsp. nov.) and symbiovars (sv. glycinearum and sv. septentrionale).</title>
        <authorList>
            <person name="Bromfield E.S.P."/>
            <person name="Cloutier S."/>
            <person name="Wasai-Hara S."/>
            <person name="Minamisawa K."/>
        </authorList>
    </citation>
    <scope>NUCLEOTIDE SEQUENCE [LARGE SCALE GENOMIC DNA]</scope>
    <source>
        <strain evidence="22 23">323S2</strain>
    </source>
</reference>
<evidence type="ECO:0000256" key="18">
    <source>
        <dbReference type="ARBA" id="ARBA00058429"/>
    </source>
</evidence>
<keyword evidence="15" id="KW-0114">cAMP</keyword>
<dbReference type="SUPFAM" id="SSF51206">
    <property type="entry name" value="cAMP-binding domain-like"/>
    <property type="match status" value="1"/>
</dbReference>
<feature type="domain" description="Cyclic nucleotide-binding" evidence="21">
    <location>
        <begin position="268"/>
        <end position="365"/>
    </location>
</feature>
<proteinExistence type="inferred from homology"/>
<dbReference type="GO" id="GO:0008076">
    <property type="term" value="C:voltage-gated potassium channel complex"/>
    <property type="evidence" value="ECO:0007669"/>
    <property type="project" value="InterPro"/>
</dbReference>
<evidence type="ECO:0000256" key="1">
    <source>
        <dbReference type="ARBA" id="ARBA00004651"/>
    </source>
</evidence>
<keyword evidence="13" id="KW-0406">Ion transport</keyword>